<dbReference type="GO" id="GO:0043093">
    <property type="term" value="P:FtsZ-dependent cytokinesis"/>
    <property type="evidence" value="ECO:0007669"/>
    <property type="project" value="UniProtKB-UniRule"/>
</dbReference>
<dbReference type="GO" id="GO:0051258">
    <property type="term" value="P:protein polymerization"/>
    <property type="evidence" value="ECO:0007669"/>
    <property type="project" value="UniProtKB-UniRule"/>
</dbReference>
<organism evidence="10 11">
    <name type="scientific">Haliscomenobacter hydrossis (strain ATCC 27775 / DSM 1100 / LMG 10767 / O)</name>
    <dbReference type="NCBI Taxonomy" id="760192"/>
    <lineage>
        <taxon>Bacteria</taxon>
        <taxon>Pseudomonadati</taxon>
        <taxon>Bacteroidota</taxon>
        <taxon>Saprospiria</taxon>
        <taxon>Saprospirales</taxon>
        <taxon>Haliscomenobacteraceae</taxon>
        <taxon>Haliscomenobacter</taxon>
    </lineage>
</organism>
<keyword evidence="4" id="KW-0963">Cytoplasm</keyword>
<sequence>MVRGRTGRGFVNMNKKMQGMLFDMPKNKGSIIKVLGVGGGGSNAVTHMFKQGIVGVDFAICNTDVQAMEASPVTVQIPLGVEGLGAGSHPARGKEACEKSIDEVLSYIGNDCKMLFVTAGMGGGTGTGAAPIIAKAAREKGILTVGIVTLPFNFEGRRRVMQGIEGLSELRKNVDTIIIISNDKLRQIYGNLSVSDAFAKADNILTTAAKGIAEIITVPGYVNVDFEDVRTVMANSGMAIMGTASAEGDDRARRAVDEALHSPLLEENDIRGARHILLNITSGRKEVTMDEIFEITEFVQEEAGYGTDLIWGNCFDERMGDKLSVTIIATGFNAPSVDEAIPANKDQKIKVSLDDDDVRQKKDLTPRSGLKEITQSDPDTHKKPNTVEFDNIRSTIEKYQRSNKHGYDEPFVKEDNERMEEERRRRQDMEQRKKERLRSEINPQKLNNPQLVNDMESEPAYMRRGIHLDDVPAANEQAFSRWTISDDDELDISAKNSFLDDKVD</sequence>
<dbReference type="SMART" id="SM00864">
    <property type="entry name" value="Tubulin"/>
    <property type="match status" value="1"/>
</dbReference>
<comment type="subunit">
    <text evidence="4">Homodimer. Polymerizes to form a dynamic ring structure in a strictly GTP-dependent manner. Interacts directly with several other division proteins.</text>
</comment>
<dbReference type="FunFam" id="3.40.50.1440:FF:000001">
    <property type="entry name" value="Cell division protein FtsZ"/>
    <property type="match status" value="1"/>
</dbReference>
<accession>F4KSU0</accession>
<dbReference type="InterPro" id="IPR020805">
    <property type="entry name" value="Cell_div_FtsZ_CS"/>
</dbReference>
<dbReference type="GO" id="GO:0000917">
    <property type="term" value="P:division septum assembly"/>
    <property type="evidence" value="ECO:0007669"/>
    <property type="project" value="UniProtKB-KW"/>
</dbReference>
<evidence type="ECO:0000256" key="7">
    <source>
        <dbReference type="SAM" id="MobiDB-lite"/>
    </source>
</evidence>
<evidence type="ECO:0000259" key="9">
    <source>
        <dbReference type="SMART" id="SM00865"/>
    </source>
</evidence>
<dbReference type="AlphaFoldDB" id="F4KSU0"/>
<feature type="binding site" evidence="4">
    <location>
        <begin position="39"/>
        <end position="43"/>
    </location>
    <ligand>
        <name>GTP</name>
        <dbReference type="ChEBI" id="CHEBI:37565"/>
    </ligand>
</feature>
<dbReference type="InterPro" id="IPR036525">
    <property type="entry name" value="Tubulin/FtsZ_GTPase_sf"/>
</dbReference>
<dbReference type="SUPFAM" id="SSF55307">
    <property type="entry name" value="Tubulin C-terminal domain-like"/>
    <property type="match status" value="1"/>
</dbReference>
<feature type="binding site" evidence="4">
    <location>
        <position position="155"/>
    </location>
    <ligand>
        <name>GTP</name>
        <dbReference type="ChEBI" id="CHEBI:37565"/>
    </ligand>
</feature>
<feature type="compositionally biased region" description="Polar residues" evidence="7">
    <location>
        <begin position="441"/>
        <end position="451"/>
    </location>
</feature>
<evidence type="ECO:0000259" key="8">
    <source>
        <dbReference type="SMART" id="SM00864"/>
    </source>
</evidence>
<dbReference type="InterPro" id="IPR003008">
    <property type="entry name" value="Tubulin_FtsZ_GTPase"/>
</dbReference>
<dbReference type="GO" id="GO:0003924">
    <property type="term" value="F:GTPase activity"/>
    <property type="evidence" value="ECO:0007669"/>
    <property type="project" value="UniProtKB-UniRule"/>
</dbReference>
<dbReference type="eggNOG" id="COG0206">
    <property type="taxonomic scope" value="Bacteria"/>
</dbReference>
<dbReference type="NCBIfam" id="TIGR00065">
    <property type="entry name" value="ftsZ"/>
    <property type="match status" value="1"/>
</dbReference>
<evidence type="ECO:0000256" key="6">
    <source>
        <dbReference type="RuleBase" id="RU000631"/>
    </source>
</evidence>
<dbReference type="InterPro" id="IPR037103">
    <property type="entry name" value="Tubulin/FtsZ-like_C"/>
</dbReference>
<dbReference type="GO" id="GO:0032153">
    <property type="term" value="C:cell division site"/>
    <property type="evidence" value="ECO:0007669"/>
    <property type="project" value="UniProtKB-UniRule"/>
</dbReference>
<dbReference type="PROSITE" id="PS01135">
    <property type="entry name" value="FTSZ_2"/>
    <property type="match status" value="1"/>
</dbReference>
<reference key="2">
    <citation type="submission" date="2011-04" db="EMBL/GenBank/DDBJ databases">
        <title>Complete sequence of chromosome of Haliscomenobacter hydrossis DSM 1100.</title>
        <authorList>
            <consortium name="US DOE Joint Genome Institute (JGI-PGF)"/>
            <person name="Lucas S."/>
            <person name="Han J."/>
            <person name="Lapidus A."/>
            <person name="Bruce D."/>
            <person name="Goodwin L."/>
            <person name="Pitluck S."/>
            <person name="Peters L."/>
            <person name="Kyrpides N."/>
            <person name="Mavromatis K."/>
            <person name="Ivanova N."/>
            <person name="Ovchinnikova G."/>
            <person name="Pagani I."/>
            <person name="Daligault H."/>
            <person name="Detter J.C."/>
            <person name="Han C."/>
            <person name="Land M."/>
            <person name="Hauser L."/>
            <person name="Markowitz V."/>
            <person name="Cheng J.-F."/>
            <person name="Hugenholtz P."/>
            <person name="Woyke T."/>
            <person name="Wu D."/>
            <person name="Verbarg S."/>
            <person name="Frueling A."/>
            <person name="Brambilla E."/>
            <person name="Klenk H.-P."/>
            <person name="Eisen J.A."/>
        </authorList>
    </citation>
    <scope>NUCLEOTIDE SEQUENCE</scope>
    <source>
        <strain>DSM 1100</strain>
    </source>
</reference>
<reference evidence="10 11" key="1">
    <citation type="journal article" date="2011" name="Stand. Genomic Sci.">
        <title>Complete genome sequence of Haliscomenobacter hydrossis type strain (O).</title>
        <authorList>
            <consortium name="US DOE Joint Genome Institute (JGI-PGF)"/>
            <person name="Daligault H."/>
            <person name="Lapidus A."/>
            <person name="Zeytun A."/>
            <person name="Nolan M."/>
            <person name="Lucas S."/>
            <person name="Del Rio T.G."/>
            <person name="Tice H."/>
            <person name="Cheng J.F."/>
            <person name="Tapia R."/>
            <person name="Han C."/>
            <person name="Goodwin L."/>
            <person name="Pitluck S."/>
            <person name="Liolios K."/>
            <person name="Pagani I."/>
            <person name="Ivanova N."/>
            <person name="Huntemann M."/>
            <person name="Mavromatis K."/>
            <person name="Mikhailova N."/>
            <person name="Pati A."/>
            <person name="Chen A."/>
            <person name="Palaniappan K."/>
            <person name="Land M."/>
            <person name="Hauser L."/>
            <person name="Brambilla E.M."/>
            <person name="Rohde M."/>
            <person name="Verbarg S."/>
            <person name="Goker M."/>
            <person name="Bristow J."/>
            <person name="Eisen J.A."/>
            <person name="Markowitz V."/>
            <person name="Hugenholtz P."/>
            <person name="Kyrpides N.C."/>
            <person name="Klenk H.P."/>
            <person name="Woyke T."/>
        </authorList>
    </citation>
    <scope>NUCLEOTIDE SEQUENCE [LARGE SCALE GENOMIC DNA]</scope>
    <source>
        <strain evidence="11">ATCC 27775 / DSM 1100 / LMG 10767 / O</strain>
    </source>
</reference>
<keyword evidence="11" id="KW-1185">Reference proteome</keyword>
<feature type="region of interest" description="Disordered" evidence="7">
    <location>
        <begin position="357"/>
        <end position="451"/>
    </location>
</feature>
<feature type="domain" description="Tubulin/FtsZ GTPase" evidence="8">
    <location>
        <begin position="31"/>
        <end position="220"/>
    </location>
</feature>
<dbReference type="Proteomes" id="UP000008461">
    <property type="component" value="Chromosome"/>
</dbReference>
<evidence type="ECO:0000256" key="2">
    <source>
        <dbReference type="ARBA" id="ARBA00022741"/>
    </source>
</evidence>
<dbReference type="SUPFAM" id="SSF52490">
    <property type="entry name" value="Tubulin nucleotide-binding domain-like"/>
    <property type="match status" value="1"/>
</dbReference>
<dbReference type="Pfam" id="PF12327">
    <property type="entry name" value="FtsZ_C"/>
    <property type="match status" value="1"/>
</dbReference>
<feature type="binding site" evidence="4">
    <location>
        <begin position="124"/>
        <end position="126"/>
    </location>
    <ligand>
        <name>GTP</name>
        <dbReference type="ChEBI" id="CHEBI:37565"/>
    </ligand>
</feature>
<feature type="binding site" evidence="4">
    <location>
        <position position="202"/>
    </location>
    <ligand>
        <name>GTP</name>
        <dbReference type="ChEBI" id="CHEBI:37565"/>
    </ligand>
</feature>
<keyword evidence="4 6" id="KW-0131">Cell cycle</keyword>
<evidence type="ECO:0000256" key="1">
    <source>
        <dbReference type="ARBA" id="ARBA00009690"/>
    </source>
</evidence>
<dbReference type="KEGG" id="hhy:Halhy_1149"/>
<dbReference type="InterPro" id="IPR000158">
    <property type="entry name" value="Cell_div_FtsZ"/>
</dbReference>
<name>F4KSU0_HALH1</name>
<dbReference type="PANTHER" id="PTHR30314:SF3">
    <property type="entry name" value="MITOCHONDRIAL DIVISION PROTEIN FSZA"/>
    <property type="match status" value="1"/>
</dbReference>
<dbReference type="SMART" id="SM00865">
    <property type="entry name" value="Tubulin_C"/>
    <property type="match status" value="1"/>
</dbReference>
<dbReference type="InterPro" id="IPR024757">
    <property type="entry name" value="FtsZ_C"/>
</dbReference>
<evidence type="ECO:0000256" key="5">
    <source>
        <dbReference type="NCBIfam" id="TIGR00065"/>
    </source>
</evidence>
<dbReference type="Gene3D" id="3.40.50.1440">
    <property type="entry name" value="Tubulin/FtsZ, GTPase domain"/>
    <property type="match status" value="1"/>
</dbReference>
<evidence type="ECO:0000313" key="10">
    <source>
        <dbReference type="EMBL" id="AEE49047.1"/>
    </source>
</evidence>
<keyword evidence="3 4" id="KW-0342">GTP-binding</keyword>
<evidence type="ECO:0000256" key="4">
    <source>
        <dbReference type="HAMAP-Rule" id="MF_00909"/>
    </source>
</evidence>
<dbReference type="Gene3D" id="3.30.1330.20">
    <property type="entry name" value="Tubulin/FtsZ, C-terminal domain"/>
    <property type="match status" value="1"/>
</dbReference>
<gene>
    <name evidence="4" type="primary">ftsZ</name>
    <name evidence="10" type="ordered locus">Halhy_1149</name>
</gene>
<dbReference type="InterPro" id="IPR045061">
    <property type="entry name" value="FtsZ/CetZ"/>
</dbReference>
<evidence type="ECO:0000256" key="3">
    <source>
        <dbReference type="ARBA" id="ARBA00023134"/>
    </source>
</evidence>
<dbReference type="EMBL" id="CP002691">
    <property type="protein sequence ID" value="AEE49047.1"/>
    <property type="molecule type" value="Genomic_DNA"/>
</dbReference>
<keyword evidence="4 6" id="KW-0717">Septation</keyword>
<protein>
    <recommendedName>
        <fullName evidence="4 5">Cell division protein FtsZ</fullName>
    </recommendedName>
</protein>
<proteinExistence type="inferred from homology"/>
<evidence type="ECO:0000313" key="11">
    <source>
        <dbReference type="Proteomes" id="UP000008461"/>
    </source>
</evidence>
<dbReference type="InterPro" id="IPR008280">
    <property type="entry name" value="Tub_FtsZ_C"/>
</dbReference>
<comment type="subcellular location">
    <subcellularLocation>
        <location evidence="4">Cytoplasm</location>
    </subcellularLocation>
    <text evidence="4">Assembles at midcell at the inner surface of the cytoplasmic membrane.</text>
</comment>
<dbReference type="InterPro" id="IPR018316">
    <property type="entry name" value="Tubulin/FtsZ_2-layer-sand-dom"/>
</dbReference>
<dbReference type="GO" id="GO:0005737">
    <property type="term" value="C:cytoplasm"/>
    <property type="evidence" value="ECO:0007669"/>
    <property type="project" value="UniProtKB-SubCell"/>
</dbReference>
<dbReference type="HAMAP" id="MF_00909">
    <property type="entry name" value="FtsZ"/>
    <property type="match status" value="1"/>
</dbReference>
<dbReference type="CDD" id="cd02201">
    <property type="entry name" value="FtsZ_type1"/>
    <property type="match status" value="1"/>
</dbReference>
<feature type="compositionally biased region" description="Basic and acidic residues" evidence="7">
    <location>
        <begin position="395"/>
        <end position="439"/>
    </location>
</feature>
<dbReference type="Pfam" id="PF00091">
    <property type="entry name" value="Tubulin"/>
    <property type="match status" value="1"/>
</dbReference>
<keyword evidence="4 6" id="KW-0132">Cell division</keyword>
<dbReference type="STRING" id="760192.Halhy_1149"/>
<keyword evidence="2 4" id="KW-0547">Nucleotide-binding</keyword>
<comment type="function">
    <text evidence="4 6">Essential cell division protein that forms a contractile ring structure (Z ring) at the future cell division site. The regulation of the ring assembly controls the timing and the location of cell division. One of the functions of the FtsZ ring is to recruit other cell division proteins to the septum to produce a new cell wall between the dividing cells. Binds GTP and shows GTPase activity.</text>
</comment>
<dbReference type="PRINTS" id="PR00423">
    <property type="entry name" value="CELLDVISFTSZ"/>
</dbReference>
<dbReference type="PANTHER" id="PTHR30314">
    <property type="entry name" value="CELL DIVISION PROTEIN FTSZ-RELATED"/>
    <property type="match status" value="1"/>
</dbReference>
<dbReference type="GO" id="GO:0005525">
    <property type="term" value="F:GTP binding"/>
    <property type="evidence" value="ECO:0007669"/>
    <property type="project" value="UniProtKB-UniRule"/>
</dbReference>
<dbReference type="HOGENOM" id="CLU_024865_1_0_10"/>
<feature type="domain" description="Tubulin/FtsZ 2-layer sandwich" evidence="9">
    <location>
        <begin position="222"/>
        <end position="341"/>
    </location>
</feature>
<comment type="similarity">
    <text evidence="1 4 6">Belongs to the FtsZ family.</text>
</comment>
<feature type="binding site" evidence="4">
    <location>
        <position position="159"/>
    </location>
    <ligand>
        <name>GTP</name>
        <dbReference type="ChEBI" id="CHEBI:37565"/>
    </ligand>
</feature>